<dbReference type="Proteomes" id="UP000337909">
    <property type="component" value="Unassembled WGS sequence"/>
</dbReference>
<organism evidence="2 3">
    <name type="scientific">Pseudomonas fluorescens</name>
    <dbReference type="NCBI Taxonomy" id="294"/>
    <lineage>
        <taxon>Bacteria</taxon>
        <taxon>Pseudomonadati</taxon>
        <taxon>Pseudomonadota</taxon>
        <taxon>Gammaproteobacteria</taxon>
        <taxon>Pseudomonadales</taxon>
        <taxon>Pseudomonadaceae</taxon>
        <taxon>Pseudomonas</taxon>
    </lineage>
</organism>
<dbReference type="Gene3D" id="3.30.70.100">
    <property type="match status" value="1"/>
</dbReference>
<dbReference type="AlphaFoldDB" id="A0A5E7AC80"/>
<dbReference type="PROSITE" id="PS51725">
    <property type="entry name" value="ABM"/>
    <property type="match status" value="1"/>
</dbReference>
<protein>
    <recommendedName>
        <fullName evidence="1">ABM domain-containing protein</fullName>
    </recommendedName>
</protein>
<dbReference type="EMBL" id="CABVHQ010000005">
    <property type="protein sequence ID" value="VVN75925.1"/>
    <property type="molecule type" value="Genomic_DNA"/>
</dbReference>
<dbReference type="OrthoDB" id="6039968at2"/>
<evidence type="ECO:0000313" key="2">
    <source>
        <dbReference type="EMBL" id="VVN75925.1"/>
    </source>
</evidence>
<evidence type="ECO:0000259" key="1">
    <source>
        <dbReference type="PROSITE" id="PS51725"/>
    </source>
</evidence>
<name>A0A5E7AC80_PSEFL</name>
<accession>A0A5E7AC80</accession>
<gene>
    <name evidence="2" type="ORF">PS691_00723</name>
</gene>
<dbReference type="Pfam" id="PF03992">
    <property type="entry name" value="ABM"/>
    <property type="match status" value="1"/>
</dbReference>
<dbReference type="InterPro" id="IPR007138">
    <property type="entry name" value="ABM_dom"/>
</dbReference>
<dbReference type="RefSeq" id="WP_150640833.1">
    <property type="nucleotide sequence ID" value="NZ_CABVHQ010000005.1"/>
</dbReference>
<evidence type="ECO:0000313" key="3">
    <source>
        <dbReference type="Proteomes" id="UP000337909"/>
    </source>
</evidence>
<dbReference type="SUPFAM" id="SSF54909">
    <property type="entry name" value="Dimeric alpha+beta barrel"/>
    <property type="match status" value="1"/>
</dbReference>
<proteinExistence type="predicted"/>
<reference evidence="2 3" key="1">
    <citation type="submission" date="2019-09" db="EMBL/GenBank/DDBJ databases">
        <authorList>
            <person name="Chandra G."/>
            <person name="Truman W A."/>
        </authorList>
    </citation>
    <scope>NUCLEOTIDE SEQUENCE [LARGE SCALE GENOMIC DNA]</scope>
    <source>
        <strain evidence="2">PS691</strain>
    </source>
</reference>
<feature type="domain" description="ABM" evidence="1">
    <location>
        <begin position="5"/>
        <end position="93"/>
    </location>
</feature>
<dbReference type="InterPro" id="IPR011008">
    <property type="entry name" value="Dimeric_a/b-barrel"/>
</dbReference>
<sequence>MPGSAINTVRIQAVHGRSDELGLHLARIAEAVREAPGCLDYSVQPCPVIAGGWIVSGHWQTRQSMESHFALPALQGFIELIDNRVASRLDFNH</sequence>